<feature type="region of interest" description="Disordered" evidence="2">
    <location>
        <begin position="396"/>
        <end position="417"/>
    </location>
</feature>
<dbReference type="InterPro" id="IPR002048">
    <property type="entry name" value="EF_hand_dom"/>
</dbReference>
<dbReference type="SUPFAM" id="SSF47473">
    <property type="entry name" value="EF-hand"/>
    <property type="match status" value="1"/>
</dbReference>
<feature type="domain" description="EF-hand" evidence="3">
    <location>
        <begin position="464"/>
        <end position="499"/>
    </location>
</feature>
<evidence type="ECO:0000256" key="1">
    <source>
        <dbReference type="ARBA" id="ARBA00022837"/>
    </source>
</evidence>
<dbReference type="EMBL" id="GBEZ01014889">
    <property type="protein sequence ID" value="JAC71223.1"/>
    <property type="molecule type" value="Transcribed_RNA"/>
</dbReference>
<dbReference type="InterPro" id="IPR011992">
    <property type="entry name" value="EF-hand-dom_pair"/>
</dbReference>
<dbReference type="AlphaFoldDB" id="A0A061RGZ0"/>
<keyword evidence="1" id="KW-0106">Calcium</keyword>
<feature type="compositionally biased region" description="Polar residues" evidence="2">
    <location>
        <begin position="64"/>
        <end position="85"/>
    </location>
</feature>
<evidence type="ECO:0000256" key="2">
    <source>
        <dbReference type="SAM" id="MobiDB-lite"/>
    </source>
</evidence>
<proteinExistence type="predicted"/>
<dbReference type="SMART" id="SM00054">
    <property type="entry name" value="EFh"/>
    <property type="match status" value="2"/>
</dbReference>
<reference evidence="4" key="1">
    <citation type="submission" date="2014-05" db="EMBL/GenBank/DDBJ databases">
        <title>The transcriptome of the halophilic microalga Tetraselmis sp. GSL018 isolated from the Great Salt Lake, Utah.</title>
        <authorList>
            <person name="Jinkerson R.E."/>
            <person name="D'Adamo S."/>
            <person name="Posewitz M.C."/>
        </authorList>
    </citation>
    <scope>NUCLEOTIDE SEQUENCE</scope>
    <source>
        <strain evidence="4">GSL018</strain>
    </source>
</reference>
<accession>A0A061RGZ0</accession>
<feature type="region of interest" description="Disordered" evidence="2">
    <location>
        <begin position="64"/>
        <end position="119"/>
    </location>
</feature>
<dbReference type="Pfam" id="PF13499">
    <property type="entry name" value="EF-hand_7"/>
    <property type="match status" value="1"/>
</dbReference>
<dbReference type="GO" id="GO:0005509">
    <property type="term" value="F:calcium ion binding"/>
    <property type="evidence" value="ECO:0007669"/>
    <property type="project" value="InterPro"/>
</dbReference>
<feature type="compositionally biased region" description="Basic and acidic residues" evidence="2">
    <location>
        <begin position="271"/>
        <end position="290"/>
    </location>
</feature>
<evidence type="ECO:0000259" key="3">
    <source>
        <dbReference type="PROSITE" id="PS50222"/>
    </source>
</evidence>
<evidence type="ECO:0000313" key="4">
    <source>
        <dbReference type="EMBL" id="JAC71223.1"/>
    </source>
</evidence>
<sequence>MLIQYEALRKFPAVQRNTSDGICQSLLNASPLQDCMSSDYRQATEVCLGAGVIASSPSYSWARSRTVSDTDTPSSPYGTPLSSGTVVKRPLHKGRGLPSTRPLKSRRNPTTNLSGGQYVGGIGRETENLCCYDNSLRVLVPESVRAATSGAMAVSKDVLSTRPRVIMHCSLVPDQSQPETCQKRVDETDTAKGEVEDAAEHQIQGTLSSALEEISNAAISSGHNFQSHKLANFQSRAQPTGDRLPESAPSTGGQGELVAQRVRFKQHFPRKMGDRRNREGDWNLRARTETGESGQGHANRAVHFLSRGHTWIRQEDMPDPSSLNLKPMAKAVPGTEGDRLSRMASSRKPSRQSSTVPSRSLSRIKSYKVAFDDMYARLAEADAKFELPSLQSLGVSDEMEQNQVEEGQQPSKFRSSSWRQRAEHDFGVLKYAVQVFDRLDVDGNGLLSKRELMQGLLDAQIKSKERLTPTEIFDMLDLDGGGEISFDEYAAQINKLVELGGSRFKTPQQPTGDLQKRPGGSSSRANPVIRGKEITYSQIRTYAKLFGFTGRNGGALLTDAEFAGRLSRIAPERCFESQSLYQKVLNRVNGTLNFIKLFKELFCPEAQPHEVLPVIISSWPVFKNSLDKGSETAIAAVFDLFGENRGRDGVFIDLRSLINLLRTFGKPLSMAQMLATTAMEQATGKFHRLHFHDFLRWYRNELNFQQQHHLKNDKNKVLPTDAVTRFQATVELAKHRAIT</sequence>
<dbReference type="InterPro" id="IPR018247">
    <property type="entry name" value="EF_Hand_1_Ca_BS"/>
</dbReference>
<gene>
    <name evidence="4" type="ORF">TSPGSL018_2382</name>
</gene>
<feature type="domain" description="EF-hand" evidence="3">
    <location>
        <begin position="427"/>
        <end position="462"/>
    </location>
</feature>
<dbReference type="PROSITE" id="PS50222">
    <property type="entry name" value="EF_HAND_2"/>
    <property type="match status" value="2"/>
</dbReference>
<protein>
    <recommendedName>
        <fullName evidence="3">EF-hand domain-containing protein</fullName>
    </recommendedName>
</protein>
<feature type="region of interest" description="Disordered" evidence="2">
    <location>
        <begin position="236"/>
        <end position="296"/>
    </location>
</feature>
<dbReference type="CDD" id="cd00051">
    <property type="entry name" value="EFh"/>
    <property type="match status" value="1"/>
</dbReference>
<feature type="region of interest" description="Disordered" evidence="2">
    <location>
        <begin position="314"/>
        <end position="359"/>
    </location>
</feature>
<dbReference type="Gene3D" id="1.10.238.10">
    <property type="entry name" value="EF-hand"/>
    <property type="match status" value="1"/>
</dbReference>
<dbReference type="PROSITE" id="PS00018">
    <property type="entry name" value="EF_HAND_1"/>
    <property type="match status" value="2"/>
</dbReference>
<organism evidence="4">
    <name type="scientific">Tetraselmis sp. GSL018</name>
    <dbReference type="NCBI Taxonomy" id="582737"/>
    <lineage>
        <taxon>Eukaryota</taxon>
        <taxon>Viridiplantae</taxon>
        <taxon>Chlorophyta</taxon>
        <taxon>core chlorophytes</taxon>
        <taxon>Chlorodendrophyceae</taxon>
        <taxon>Chlorodendrales</taxon>
        <taxon>Chlorodendraceae</taxon>
        <taxon>Tetraselmis</taxon>
    </lineage>
</organism>
<feature type="region of interest" description="Disordered" evidence="2">
    <location>
        <begin position="502"/>
        <end position="527"/>
    </location>
</feature>
<name>A0A061RGZ0_9CHLO</name>
<feature type="compositionally biased region" description="Polar residues" evidence="2">
    <location>
        <begin position="401"/>
        <end position="417"/>
    </location>
</feature>